<dbReference type="CDD" id="cd06222">
    <property type="entry name" value="RNase_H_like"/>
    <property type="match status" value="1"/>
</dbReference>
<name>A0AAE1IZY5_9FABA</name>
<evidence type="ECO:0000313" key="2">
    <source>
        <dbReference type="EMBL" id="KAK4260508.1"/>
    </source>
</evidence>
<organism evidence="2 3">
    <name type="scientific">Acacia crassicarpa</name>
    <name type="common">northern wattle</name>
    <dbReference type="NCBI Taxonomy" id="499986"/>
    <lineage>
        <taxon>Eukaryota</taxon>
        <taxon>Viridiplantae</taxon>
        <taxon>Streptophyta</taxon>
        <taxon>Embryophyta</taxon>
        <taxon>Tracheophyta</taxon>
        <taxon>Spermatophyta</taxon>
        <taxon>Magnoliopsida</taxon>
        <taxon>eudicotyledons</taxon>
        <taxon>Gunneridae</taxon>
        <taxon>Pentapetalae</taxon>
        <taxon>rosids</taxon>
        <taxon>fabids</taxon>
        <taxon>Fabales</taxon>
        <taxon>Fabaceae</taxon>
        <taxon>Caesalpinioideae</taxon>
        <taxon>mimosoid clade</taxon>
        <taxon>Acacieae</taxon>
        <taxon>Acacia</taxon>
    </lineage>
</organism>
<keyword evidence="3" id="KW-1185">Reference proteome</keyword>
<proteinExistence type="predicted"/>
<dbReference type="PANTHER" id="PTHR47723">
    <property type="entry name" value="OS05G0353850 PROTEIN"/>
    <property type="match status" value="1"/>
</dbReference>
<accession>A0AAE1IZY5</accession>
<dbReference type="Gene3D" id="3.30.420.10">
    <property type="entry name" value="Ribonuclease H-like superfamily/Ribonuclease H"/>
    <property type="match status" value="1"/>
</dbReference>
<dbReference type="InterPro" id="IPR002156">
    <property type="entry name" value="RNaseH_domain"/>
</dbReference>
<comment type="caution">
    <text evidence="2">The sequence shown here is derived from an EMBL/GenBank/DDBJ whole genome shotgun (WGS) entry which is preliminary data.</text>
</comment>
<evidence type="ECO:0000313" key="3">
    <source>
        <dbReference type="Proteomes" id="UP001293593"/>
    </source>
</evidence>
<reference evidence="2" key="1">
    <citation type="submission" date="2023-10" db="EMBL/GenBank/DDBJ databases">
        <title>Chromosome-level genome of the transformable northern wattle, Acacia crassicarpa.</title>
        <authorList>
            <person name="Massaro I."/>
            <person name="Sinha N.R."/>
            <person name="Poethig S."/>
            <person name="Leichty A.R."/>
        </authorList>
    </citation>
    <scope>NUCLEOTIDE SEQUENCE</scope>
    <source>
        <strain evidence="2">Acra3RX</strain>
        <tissue evidence="2">Leaf</tissue>
    </source>
</reference>
<dbReference type="Pfam" id="PF13456">
    <property type="entry name" value="RVT_3"/>
    <property type="match status" value="1"/>
</dbReference>
<dbReference type="InterPro" id="IPR044730">
    <property type="entry name" value="RNase_H-like_dom_plant"/>
</dbReference>
<dbReference type="AlphaFoldDB" id="A0AAE1IZY5"/>
<dbReference type="GO" id="GO:0003676">
    <property type="term" value="F:nucleic acid binding"/>
    <property type="evidence" value="ECO:0007669"/>
    <property type="project" value="InterPro"/>
</dbReference>
<dbReference type="PANTHER" id="PTHR47723:SF19">
    <property type="entry name" value="POLYNUCLEOTIDYL TRANSFERASE, RIBONUCLEASE H-LIKE SUPERFAMILY PROTEIN"/>
    <property type="match status" value="1"/>
</dbReference>
<evidence type="ECO:0000259" key="1">
    <source>
        <dbReference type="Pfam" id="PF13456"/>
    </source>
</evidence>
<dbReference type="InterPro" id="IPR036397">
    <property type="entry name" value="RNaseH_sf"/>
</dbReference>
<feature type="domain" description="RNase H type-1" evidence="1">
    <location>
        <begin position="45"/>
        <end position="163"/>
    </location>
</feature>
<dbReference type="SUPFAM" id="SSF53098">
    <property type="entry name" value="Ribonuclease H-like"/>
    <property type="match status" value="1"/>
</dbReference>
<protein>
    <recommendedName>
        <fullName evidence="1">RNase H type-1 domain-containing protein</fullName>
    </recommendedName>
</protein>
<dbReference type="InterPro" id="IPR012337">
    <property type="entry name" value="RNaseH-like_sf"/>
</dbReference>
<dbReference type="Proteomes" id="UP001293593">
    <property type="component" value="Unassembled WGS sequence"/>
</dbReference>
<dbReference type="EMBL" id="JAWXYG010000010">
    <property type="protein sequence ID" value="KAK4260508.1"/>
    <property type="molecule type" value="Genomic_DNA"/>
</dbReference>
<dbReference type="GO" id="GO:0004523">
    <property type="term" value="F:RNA-DNA hybrid ribonuclease activity"/>
    <property type="evidence" value="ECO:0007669"/>
    <property type="project" value="InterPro"/>
</dbReference>
<dbReference type="InterPro" id="IPR053151">
    <property type="entry name" value="RNase_H-like"/>
</dbReference>
<gene>
    <name evidence="2" type="ORF">QN277_003609</name>
</gene>
<sequence>MLHTCSYLLMENASDQTLTHQIFNIGRNVEKSWTPPPTNVVRIDVDGSVCHHLQAACGGVMRDSQGRWLLGFHKNLGLHGVVEAEIYAIWLGLNLANQMGIRKIQIYSDSLDAINAIMRDYHADHPFREIIGKTRDLLYSDWSVELHYTSRRNISCADYLAKQGHDFDADADAFLIPSVSRGCLDMFLRDRMVCCA</sequence>